<keyword evidence="1" id="KW-0472">Membrane</keyword>
<accession>A0A385SLY9</accession>
<feature type="transmembrane region" description="Helical" evidence="1">
    <location>
        <begin position="41"/>
        <end position="61"/>
    </location>
</feature>
<dbReference type="AlphaFoldDB" id="A0A385SLY9"/>
<dbReference type="InterPro" id="IPR026444">
    <property type="entry name" value="Secre_tail"/>
</dbReference>
<reference evidence="4" key="1">
    <citation type="submission" date="2018-09" db="EMBL/GenBank/DDBJ databases">
        <title>Chryseolinea sp. KIS68-18 isolated from soil.</title>
        <authorList>
            <person name="Weon H.-Y."/>
            <person name="Kwon S.-W."/>
            <person name="Lee S.A."/>
        </authorList>
    </citation>
    <scope>NUCLEOTIDE SEQUENCE [LARGE SCALE GENOMIC DNA]</scope>
    <source>
        <strain evidence="4">KIS68-18</strain>
    </source>
</reference>
<evidence type="ECO:0000256" key="1">
    <source>
        <dbReference type="SAM" id="Phobius"/>
    </source>
</evidence>
<dbReference type="EMBL" id="CP032382">
    <property type="protein sequence ID" value="AYB30955.1"/>
    <property type="molecule type" value="Genomic_DNA"/>
</dbReference>
<dbReference type="SUPFAM" id="SSF101898">
    <property type="entry name" value="NHL repeat"/>
    <property type="match status" value="1"/>
</dbReference>
<dbReference type="InterPro" id="IPR052918">
    <property type="entry name" value="Motility_Chemotaxis_Reg"/>
</dbReference>
<dbReference type="InterPro" id="IPR011042">
    <property type="entry name" value="6-blade_b-propeller_TolB-like"/>
</dbReference>
<sequence>MAGPIPWISDPFKILLKCACSWHCPHLGWRRTVKHNHMRNLYVFLFFLLSFFTVSAQDWTWGLKATGSFNAYGASSVAVNHRGDIVMAGHYQKDMALGSFTLPTADDYYTRIFMCRVNASHEVQWLQAVEDENGNYGDDLGLAIDDDQNIYLTGNTDGKIFVTKYDSLGKELWHNDLGGKSYGYGSAIALDQFDNVYVTGGGGWNFFMTKLDYNGKVVWTKDIWVNSSAGCYISDIQVDALGNIYFVGTFGIDKLPLDQFTVTHGSGGTNIVFGKMNTEGKFVWVKSIGGYMLDSPSLELTPDGHLFLGGGFHEWMVLPETYIQGPCCNEGAPFIAKFKIDGTYEWAKTANSYYGVGMIHDISTDHEGNLYTSGGYFTCYGTFCTESDYYIEKYDKDGQNLWRKEFAMASLDIDKGIDIDNNGNLYLMAANQSATFIDPDTYANTITLGVGQFDTKASTYKKTPRPLIEKFFWKCTADETVQLTAKGQNIQWYTDAALTHKVHSGNTHTPNATTDTLYVTQTLHGIESWPKVVLVLGPISSKGLVLDKDSLIAPQNDFYTYQWYYKQDSIKNATNFFIRVDTTTQYENFSVVIALGKCVKSLKGSASLVTAVSPETPATVECFPNPTTGMVILRTRNGMPFTCQVVNTLGLEIANTPAASSTDGLYQIDLHDQPAGTYFIKIQADNTVHVTKVVKR</sequence>
<protein>
    <submittedName>
        <fullName evidence="3">T9SS C-terminal target domain-containing protein</fullName>
    </submittedName>
</protein>
<keyword evidence="1" id="KW-1133">Transmembrane helix</keyword>
<dbReference type="Gene3D" id="2.120.10.30">
    <property type="entry name" value="TolB, C-terminal domain"/>
    <property type="match status" value="1"/>
</dbReference>
<evidence type="ECO:0000313" key="3">
    <source>
        <dbReference type="EMBL" id="AYB30955.1"/>
    </source>
</evidence>
<dbReference type="PANTHER" id="PTHR35580">
    <property type="entry name" value="CELL SURFACE GLYCOPROTEIN (S-LAYER PROTEIN)-LIKE PROTEIN"/>
    <property type="match status" value="1"/>
</dbReference>
<dbReference type="Pfam" id="PF18962">
    <property type="entry name" value="Por_Secre_tail"/>
    <property type="match status" value="1"/>
</dbReference>
<feature type="domain" description="Secretion system C-terminal sorting" evidence="2">
    <location>
        <begin position="623"/>
        <end position="694"/>
    </location>
</feature>
<dbReference type="NCBIfam" id="TIGR04183">
    <property type="entry name" value="Por_Secre_tail"/>
    <property type="match status" value="1"/>
</dbReference>
<evidence type="ECO:0000259" key="2">
    <source>
        <dbReference type="Pfam" id="PF18962"/>
    </source>
</evidence>
<evidence type="ECO:0000313" key="4">
    <source>
        <dbReference type="Proteomes" id="UP000266183"/>
    </source>
</evidence>
<keyword evidence="4" id="KW-1185">Reference proteome</keyword>
<dbReference type="InterPro" id="IPR010620">
    <property type="entry name" value="SBBP_repeat"/>
</dbReference>
<dbReference type="Pfam" id="PF06739">
    <property type="entry name" value="SBBP"/>
    <property type="match status" value="1"/>
</dbReference>
<proteinExistence type="predicted"/>
<dbReference type="PANTHER" id="PTHR35580:SF1">
    <property type="entry name" value="PHYTASE-LIKE DOMAIN-CONTAINING PROTEIN"/>
    <property type="match status" value="1"/>
</dbReference>
<organism evidence="3 4">
    <name type="scientific">Chryseolinea soli</name>
    <dbReference type="NCBI Taxonomy" id="2321403"/>
    <lineage>
        <taxon>Bacteria</taxon>
        <taxon>Pseudomonadati</taxon>
        <taxon>Bacteroidota</taxon>
        <taxon>Cytophagia</taxon>
        <taxon>Cytophagales</taxon>
        <taxon>Fulvivirgaceae</taxon>
        <taxon>Chryseolinea</taxon>
    </lineage>
</organism>
<name>A0A385SLY9_9BACT</name>
<dbReference type="KEGG" id="chk:D4L85_10355"/>
<dbReference type="Proteomes" id="UP000266183">
    <property type="component" value="Chromosome"/>
</dbReference>
<gene>
    <name evidence="3" type="ORF">D4L85_10355</name>
</gene>
<keyword evidence="1" id="KW-0812">Transmembrane</keyword>